<dbReference type="Gene3D" id="3.40.50.850">
    <property type="entry name" value="Isochorismatase-like"/>
    <property type="match status" value="1"/>
</dbReference>
<dbReference type="KEGG" id="bgj:AWC36_10930"/>
<organism evidence="3 4">
    <name type="scientific">Brenneria goodwinii</name>
    <dbReference type="NCBI Taxonomy" id="1109412"/>
    <lineage>
        <taxon>Bacteria</taxon>
        <taxon>Pseudomonadati</taxon>
        <taxon>Pseudomonadota</taxon>
        <taxon>Gammaproteobacteria</taxon>
        <taxon>Enterobacterales</taxon>
        <taxon>Pectobacteriaceae</taxon>
        <taxon>Brenneria</taxon>
    </lineage>
</organism>
<dbReference type="GeneID" id="70907313"/>
<evidence type="ECO:0000256" key="1">
    <source>
        <dbReference type="ARBA" id="ARBA00022801"/>
    </source>
</evidence>
<dbReference type="InterPro" id="IPR050272">
    <property type="entry name" value="Isochorismatase-like_hydrls"/>
</dbReference>
<evidence type="ECO:0000259" key="2">
    <source>
        <dbReference type="Pfam" id="PF00857"/>
    </source>
</evidence>
<dbReference type="PANTHER" id="PTHR43540">
    <property type="entry name" value="PEROXYUREIDOACRYLATE/UREIDOACRYLATE AMIDOHYDROLASE-RELATED"/>
    <property type="match status" value="1"/>
</dbReference>
<evidence type="ECO:0000313" key="3">
    <source>
        <dbReference type="EMBL" id="RLM17422.1"/>
    </source>
</evidence>
<dbReference type="EMBL" id="MJLX01000084">
    <property type="protein sequence ID" value="RLM17422.1"/>
    <property type="molecule type" value="Genomic_DNA"/>
</dbReference>
<dbReference type="Pfam" id="PF00857">
    <property type="entry name" value="Isochorismatase"/>
    <property type="match status" value="1"/>
</dbReference>
<dbReference type="InterPro" id="IPR036380">
    <property type="entry name" value="Isochorismatase-like_sf"/>
</dbReference>
<sequence length="172" mass="18823">MRLLIVIDMQNGVFATPRYDREGRVNLINRLISAADQTIFIQHIEGEMAEGSELWRILPELAQPDGAIYVNKTACDAFWNTELENVLSRLDANNVVICGCATDYCLDTTIKVGAGKGYAITVASDAHTTSDRTYATAQQLIGQHNEVWAELSIPGNAIQVKPTDSIIAAWGV</sequence>
<gene>
    <name evidence="3" type="ORF">BIY26_20715</name>
</gene>
<dbReference type="Proteomes" id="UP000285972">
    <property type="component" value="Unassembled WGS sequence"/>
</dbReference>
<comment type="caution">
    <text evidence="3">The sequence shown here is derived from an EMBL/GenBank/DDBJ whole genome shotgun (WGS) entry which is preliminary data.</text>
</comment>
<dbReference type="AlphaFoldDB" id="A0AAE8JLB2"/>
<reference evidence="3 4" key="1">
    <citation type="submission" date="2016-09" db="EMBL/GenBank/DDBJ databases">
        <authorList>
            <person name="Doonan J."/>
            <person name="Pachebat J.A."/>
            <person name="Golyshin P.N."/>
            <person name="Denman S."/>
            <person name="Mcdonald J.E."/>
        </authorList>
    </citation>
    <scope>NUCLEOTIDE SEQUENCE [LARGE SCALE GENOMIC DNA]</scope>
    <source>
        <strain evidence="3 4">FRB141</strain>
    </source>
</reference>
<dbReference type="PANTHER" id="PTHR43540:SF14">
    <property type="entry name" value="ISOCHORISMATASE"/>
    <property type="match status" value="1"/>
</dbReference>
<dbReference type="GO" id="GO:0016787">
    <property type="term" value="F:hydrolase activity"/>
    <property type="evidence" value="ECO:0007669"/>
    <property type="project" value="UniProtKB-KW"/>
</dbReference>
<name>A0AAE8JLB2_9GAMM</name>
<protein>
    <submittedName>
        <fullName evidence="3">Isochorismatase</fullName>
    </submittedName>
</protein>
<feature type="domain" description="Isochorismatase-like" evidence="2">
    <location>
        <begin position="3"/>
        <end position="135"/>
    </location>
</feature>
<dbReference type="SUPFAM" id="SSF52499">
    <property type="entry name" value="Isochorismatase-like hydrolases"/>
    <property type="match status" value="1"/>
</dbReference>
<keyword evidence="1" id="KW-0378">Hydrolase</keyword>
<accession>A0AAE8JLB2</accession>
<proteinExistence type="predicted"/>
<dbReference type="InterPro" id="IPR000868">
    <property type="entry name" value="Isochorismatase-like_dom"/>
</dbReference>
<dbReference type="RefSeq" id="WP_095834429.1">
    <property type="nucleotide sequence ID" value="NZ_CP014137.1"/>
</dbReference>
<evidence type="ECO:0000313" key="4">
    <source>
        <dbReference type="Proteomes" id="UP000285972"/>
    </source>
</evidence>